<dbReference type="Gene3D" id="1.10.10.10">
    <property type="entry name" value="Winged helix-like DNA-binding domain superfamily/Winged helix DNA-binding domain"/>
    <property type="match status" value="1"/>
</dbReference>
<protein>
    <submittedName>
        <fullName evidence="2">DNA-binding transcriptional regulator, Lrp family</fullName>
    </submittedName>
</protein>
<dbReference type="Pfam" id="PF01037">
    <property type="entry name" value="AsnC_trans_reg"/>
    <property type="match status" value="1"/>
</dbReference>
<dbReference type="STRING" id="134849.SAMN05443668_101959"/>
<keyword evidence="3" id="KW-1185">Reference proteome</keyword>
<dbReference type="PANTHER" id="PTHR30154">
    <property type="entry name" value="LEUCINE-RESPONSIVE REGULATORY PROTEIN"/>
    <property type="match status" value="1"/>
</dbReference>
<dbReference type="PANTHER" id="PTHR30154:SF34">
    <property type="entry name" value="TRANSCRIPTIONAL REGULATOR AZLB"/>
    <property type="match status" value="1"/>
</dbReference>
<name>A0A1M7K055_9ACTN</name>
<dbReference type="InterPro" id="IPR011008">
    <property type="entry name" value="Dimeric_a/b-barrel"/>
</dbReference>
<dbReference type="InterPro" id="IPR019887">
    <property type="entry name" value="Tscrpt_reg_AsnC/Lrp_C"/>
</dbReference>
<dbReference type="SUPFAM" id="SSF46785">
    <property type="entry name" value="Winged helix' DNA-binding domain"/>
    <property type="match status" value="1"/>
</dbReference>
<dbReference type="InterPro" id="IPR036390">
    <property type="entry name" value="WH_DNA-bd_sf"/>
</dbReference>
<dbReference type="InterPro" id="IPR036388">
    <property type="entry name" value="WH-like_DNA-bd_sf"/>
</dbReference>
<dbReference type="EMBL" id="FRCS01000001">
    <property type="protein sequence ID" value="SHM58594.1"/>
    <property type="molecule type" value="Genomic_DNA"/>
</dbReference>
<organism evidence="2 3">
    <name type="scientific">Cryptosporangium aurantiacum</name>
    <dbReference type="NCBI Taxonomy" id="134849"/>
    <lineage>
        <taxon>Bacteria</taxon>
        <taxon>Bacillati</taxon>
        <taxon>Actinomycetota</taxon>
        <taxon>Actinomycetes</taxon>
        <taxon>Cryptosporangiales</taxon>
        <taxon>Cryptosporangiaceae</taxon>
        <taxon>Cryptosporangium</taxon>
    </lineage>
</organism>
<dbReference type="AlphaFoldDB" id="A0A1M7K055"/>
<keyword evidence="2" id="KW-0238">DNA-binding</keyword>
<proteinExistence type="predicted"/>
<evidence type="ECO:0000313" key="3">
    <source>
        <dbReference type="Proteomes" id="UP000184440"/>
    </source>
</evidence>
<reference evidence="2 3" key="1">
    <citation type="submission" date="2016-11" db="EMBL/GenBank/DDBJ databases">
        <authorList>
            <person name="Jaros S."/>
            <person name="Januszkiewicz K."/>
            <person name="Wedrychowicz H."/>
        </authorList>
    </citation>
    <scope>NUCLEOTIDE SEQUENCE [LARGE SCALE GENOMIC DNA]</scope>
    <source>
        <strain evidence="2 3">DSM 46144</strain>
    </source>
</reference>
<gene>
    <name evidence="2" type="ORF">SAMN05443668_101959</name>
</gene>
<dbReference type="Gene3D" id="3.30.70.920">
    <property type="match status" value="1"/>
</dbReference>
<accession>A0A1M7K055</accession>
<dbReference type="Proteomes" id="UP000184440">
    <property type="component" value="Unassembled WGS sequence"/>
</dbReference>
<feature type="domain" description="Transcription regulator AsnC/Lrp ligand binding" evidence="1">
    <location>
        <begin position="84"/>
        <end position="153"/>
    </location>
</feature>
<dbReference type="GO" id="GO:0043565">
    <property type="term" value="F:sequence-specific DNA binding"/>
    <property type="evidence" value="ECO:0007669"/>
    <property type="project" value="TreeGrafter"/>
</dbReference>
<dbReference type="GO" id="GO:0005829">
    <property type="term" value="C:cytosol"/>
    <property type="evidence" value="ECO:0007669"/>
    <property type="project" value="TreeGrafter"/>
</dbReference>
<evidence type="ECO:0000313" key="2">
    <source>
        <dbReference type="EMBL" id="SHM58594.1"/>
    </source>
</evidence>
<dbReference type="InterPro" id="IPR019888">
    <property type="entry name" value="Tscrpt_reg_AsnC-like"/>
</dbReference>
<dbReference type="GO" id="GO:0043200">
    <property type="term" value="P:response to amino acid"/>
    <property type="evidence" value="ECO:0007669"/>
    <property type="project" value="TreeGrafter"/>
</dbReference>
<dbReference type="OrthoDB" id="9809462at2"/>
<evidence type="ECO:0000259" key="1">
    <source>
        <dbReference type="Pfam" id="PF01037"/>
    </source>
</evidence>
<dbReference type="SUPFAM" id="SSF54909">
    <property type="entry name" value="Dimeric alpha+beta barrel"/>
    <property type="match status" value="1"/>
</dbReference>
<dbReference type="SMART" id="SM00344">
    <property type="entry name" value="HTH_ASNC"/>
    <property type="match status" value="1"/>
</dbReference>
<dbReference type="Pfam" id="PF13412">
    <property type="entry name" value="HTH_24"/>
    <property type="match status" value="1"/>
</dbReference>
<sequence>MLYLDVESRPRLSETRIIDRTDAAILLALDADPLATTTALSEELRFARNTVQSRQRRLEADGSLAPPSSRLHRGAMGYSLLAFVSIEISQGDLDPTVEALSAIPEVLELHAVTGDADLIAQVVATDPEDLHRVTRLIVGAYGVMRTSTSLAARELIPRRMRPLLERTLS</sequence>